<keyword evidence="5" id="KW-1185">Reference proteome</keyword>
<name>A0A8S4BQJ0_9TELE</name>
<evidence type="ECO:0000313" key="3">
    <source>
        <dbReference type="EMBL" id="CAG5999078.1"/>
    </source>
</evidence>
<dbReference type="GO" id="GO:0030018">
    <property type="term" value="C:Z disc"/>
    <property type="evidence" value="ECO:0007669"/>
    <property type="project" value="TreeGrafter"/>
</dbReference>
<feature type="compositionally biased region" description="Acidic residues" evidence="2">
    <location>
        <begin position="95"/>
        <end position="108"/>
    </location>
</feature>
<protein>
    <submittedName>
        <fullName evidence="3">(Atlantic silverside) hypothetical protein</fullName>
    </submittedName>
</protein>
<dbReference type="GO" id="GO:0042383">
    <property type="term" value="C:sarcolemma"/>
    <property type="evidence" value="ECO:0007669"/>
    <property type="project" value="TreeGrafter"/>
</dbReference>
<dbReference type="GO" id="GO:0034704">
    <property type="term" value="C:calcium channel complex"/>
    <property type="evidence" value="ECO:0007669"/>
    <property type="project" value="TreeGrafter"/>
</dbReference>
<accession>A0A8S4BQJ0</accession>
<dbReference type="GO" id="GO:0033017">
    <property type="term" value="C:sarcoplasmic reticulum membrane"/>
    <property type="evidence" value="ECO:0007669"/>
    <property type="project" value="TreeGrafter"/>
</dbReference>
<dbReference type="GO" id="GO:0006941">
    <property type="term" value="P:striated muscle contraction"/>
    <property type="evidence" value="ECO:0007669"/>
    <property type="project" value="TreeGrafter"/>
</dbReference>
<comment type="caution">
    <text evidence="3">The sequence shown here is derived from an EMBL/GenBank/DDBJ whole genome shotgun (WGS) entry which is preliminary data.</text>
</comment>
<dbReference type="InterPro" id="IPR015925">
    <property type="entry name" value="Ryanodine_IP3_receptor"/>
</dbReference>
<dbReference type="OrthoDB" id="8892755at2759"/>
<sequence>MLSYRHRATNMFLDAYKRNWLETEGYSFEDKMIDDLSKALEEEEEEEEETETKPDPLHQLILHFSRTALTEKTYAGPPLSPVFPRFDSQSCHIGEEDEGGEQEGEEPSFEVRQTEMHILSGPLTPRVSFLTCACLCWTPFVLRLHDPTRVQRGGPPCGLSAGSVGSAPQEKEMEKQRLLYQQSRLHNRGAAEMVLQMISACKDKEE</sequence>
<proteinExistence type="predicted"/>
<dbReference type="EMBL" id="CAJRST010037733">
    <property type="protein sequence ID" value="CAG5999143.1"/>
    <property type="molecule type" value="Genomic_DNA"/>
</dbReference>
<dbReference type="PANTHER" id="PTHR46399:SF10">
    <property type="entry name" value="RYANODINE RECEPTOR 1"/>
    <property type="match status" value="1"/>
</dbReference>
<feature type="region of interest" description="Disordered" evidence="2">
    <location>
        <begin position="87"/>
        <end position="108"/>
    </location>
</feature>
<evidence type="ECO:0000256" key="2">
    <source>
        <dbReference type="SAM" id="MobiDB-lite"/>
    </source>
</evidence>
<dbReference type="EMBL" id="CAJRST010037722">
    <property type="protein sequence ID" value="CAG5999078.1"/>
    <property type="molecule type" value="Genomic_DNA"/>
</dbReference>
<dbReference type="GO" id="GO:0005219">
    <property type="term" value="F:ryanodine-sensitive calcium-release channel activity"/>
    <property type="evidence" value="ECO:0007669"/>
    <property type="project" value="TreeGrafter"/>
</dbReference>
<dbReference type="AlphaFoldDB" id="A0A8S4BQJ0"/>
<feature type="coiled-coil region" evidence="1">
    <location>
        <begin position="26"/>
        <end position="53"/>
    </location>
</feature>
<dbReference type="GO" id="GO:0005790">
    <property type="term" value="C:smooth endoplasmic reticulum"/>
    <property type="evidence" value="ECO:0007669"/>
    <property type="project" value="TreeGrafter"/>
</dbReference>
<dbReference type="Proteomes" id="UP000677803">
    <property type="component" value="Unassembled WGS sequence"/>
</dbReference>
<gene>
    <name evidence="3" type="ORF">MMEN_LOCUS18108</name>
    <name evidence="4" type="ORF">MMEN_LOCUS18112</name>
</gene>
<dbReference type="PANTHER" id="PTHR46399">
    <property type="entry name" value="B30.2/SPRY DOMAIN-CONTAINING PROTEIN"/>
    <property type="match status" value="1"/>
</dbReference>
<evidence type="ECO:0000256" key="1">
    <source>
        <dbReference type="SAM" id="Coils"/>
    </source>
</evidence>
<organism evidence="3 5">
    <name type="scientific">Menidia menidia</name>
    <name type="common">Atlantic silverside</name>
    <dbReference type="NCBI Taxonomy" id="238744"/>
    <lineage>
        <taxon>Eukaryota</taxon>
        <taxon>Metazoa</taxon>
        <taxon>Chordata</taxon>
        <taxon>Craniata</taxon>
        <taxon>Vertebrata</taxon>
        <taxon>Euteleostomi</taxon>
        <taxon>Actinopterygii</taxon>
        <taxon>Neopterygii</taxon>
        <taxon>Teleostei</taxon>
        <taxon>Neoteleostei</taxon>
        <taxon>Acanthomorphata</taxon>
        <taxon>Ovalentaria</taxon>
        <taxon>Atherinomorphae</taxon>
        <taxon>Atheriniformes</taxon>
        <taxon>Atherinopsidae</taxon>
        <taxon>Menidiinae</taxon>
        <taxon>Menidia</taxon>
    </lineage>
</organism>
<evidence type="ECO:0000313" key="4">
    <source>
        <dbReference type="EMBL" id="CAG5999143.1"/>
    </source>
</evidence>
<evidence type="ECO:0000313" key="5">
    <source>
        <dbReference type="Proteomes" id="UP000677803"/>
    </source>
</evidence>
<keyword evidence="1" id="KW-0175">Coiled coil</keyword>
<dbReference type="GO" id="GO:0014808">
    <property type="term" value="P:release of sequestered calcium ion into cytosol by sarcoplasmic reticulum"/>
    <property type="evidence" value="ECO:0007669"/>
    <property type="project" value="TreeGrafter"/>
</dbReference>
<reference evidence="3" key="1">
    <citation type="submission" date="2021-05" db="EMBL/GenBank/DDBJ databases">
        <authorList>
            <person name="Tigano A."/>
        </authorList>
    </citation>
    <scope>NUCLEOTIDE SEQUENCE</scope>
</reference>